<dbReference type="RefSeq" id="WP_183987016.1">
    <property type="nucleotide sequence ID" value="NZ_JACIEV010000012.1"/>
</dbReference>
<dbReference type="Pfam" id="PF07237">
    <property type="entry name" value="DUF1428"/>
    <property type="match status" value="2"/>
</dbReference>
<accession>A0A840FH24</accession>
<name>A0A840FH24_9SPHN</name>
<dbReference type="Proteomes" id="UP000529795">
    <property type="component" value="Unassembled WGS sequence"/>
</dbReference>
<evidence type="ECO:0000313" key="1">
    <source>
        <dbReference type="EMBL" id="MBB4155476.1"/>
    </source>
</evidence>
<evidence type="ECO:0000313" key="2">
    <source>
        <dbReference type="Proteomes" id="UP000529795"/>
    </source>
</evidence>
<dbReference type="EMBL" id="JACIEV010000012">
    <property type="protein sequence ID" value="MBB4155476.1"/>
    <property type="molecule type" value="Genomic_DNA"/>
</dbReference>
<dbReference type="Gene3D" id="3.30.70.100">
    <property type="match status" value="2"/>
</dbReference>
<reference evidence="1 2" key="1">
    <citation type="submission" date="2020-08" db="EMBL/GenBank/DDBJ databases">
        <title>Genomic Encyclopedia of Type Strains, Phase IV (KMG-IV): sequencing the most valuable type-strain genomes for metagenomic binning, comparative biology and taxonomic classification.</title>
        <authorList>
            <person name="Goeker M."/>
        </authorList>
    </citation>
    <scope>NUCLEOTIDE SEQUENCE [LARGE SCALE GENOMIC DNA]</scope>
    <source>
        <strain evidence="1 2">YC6723</strain>
    </source>
</reference>
<dbReference type="AlphaFoldDB" id="A0A840FH24"/>
<dbReference type="InterPro" id="IPR009874">
    <property type="entry name" value="DUF1428"/>
</dbReference>
<protein>
    <submittedName>
        <fullName evidence="1">Uncharacterized protein YbaA (DUF1428 family)</fullName>
    </submittedName>
</protein>
<keyword evidence="2" id="KW-1185">Reference proteome</keyword>
<dbReference type="InterPro" id="IPR011008">
    <property type="entry name" value="Dimeric_a/b-barrel"/>
</dbReference>
<dbReference type="SUPFAM" id="SSF54909">
    <property type="entry name" value="Dimeric alpha+beta barrel"/>
    <property type="match status" value="2"/>
</dbReference>
<gene>
    <name evidence="1" type="ORF">GGQ80_003399</name>
</gene>
<comment type="caution">
    <text evidence="1">The sequence shown here is derived from an EMBL/GenBank/DDBJ whole genome shotgun (WGS) entry which is preliminary data.</text>
</comment>
<organism evidence="1 2">
    <name type="scientific">Sphingomonas jinjuensis</name>
    <dbReference type="NCBI Taxonomy" id="535907"/>
    <lineage>
        <taxon>Bacteria</taxon>
        <taxon>Pseudomonadati</taxon>
        <taxon>Pseudomonadota</taxon>
        <taxon>Alphaproteobacteria</taxon>
        <taxon>Sphingomonadales</taxon>
        <taxon>Sphingomonadaceae</taxon>
        <taxon>Sphingomonas</taxon>
    </lineage>
</organism>
<sequence length="238" mass="26335">MAYIEGFLTPVPAARKADNIAHAERAAPMLKELGVVRMVENWGHDVPRGKLNDMYGAVAAEEGEVVVFSWFEYPDRATRDAASERMMNDPRFADMMADMPFDARRMVYGGFASVHDHGIPRSPGYVDGVLMPITADGQARYAEHAARLAPMFADVGALRVLDAIEDDVNAGDVTDFHRAVHREGDERVGFGWIEWPDKATRDAGWNTLMADERMQNAGAPPYDGKRMIFGGFATIIDV</sequence>
<proteinExistence type="predicted"/>